<accession>A0A8J2MD63</accession>
<organism evidence="15 16">
    <name type="scientific">Allacma fusca</name>
    <dbReference type="NCBI Taxonomy" id="39272"/>
    <lineage>
        <taxon>Eukaryota</taxon>
        <taxon>Metazoa</taxon>
        <taxon>Ecdysozoa</taxon>
        <taxon>Arthropoda</taxon>
        <taxon>Hexapoda</taxon>
        <taxon>Collembola</taxon>
        <taxon>Symphypleona</taxon>
        <taxon>Sminthuridae</taxon>
        <taxon>Allacma</taxon>
    </lineage>
</organism>
<comment type="subunit">
    <text evidence="9">Heterodimer with DR1. Binds BTAF1.</text>
</comment>
<evidence type="ECO:0000256" key="5">
    <source>
        <dbReference type="ARBA" id="ARBA00023125"/>
    </source>
</evidence>
<dbReference type="GO" id="GO:0017054">
    <property type="term" value="C:negative cofactor 2 complex"/>
    <property type="evidence" value="ECO:0007669"/>
    <property type="project" value="TreeGrafter"/>
</dbReference>
<protein>
    <recommendedName>
        <fullName evidence="10">Dr1-associated corepressor</fullName>
    </recommendedName>
    <alternativeName>
        <fullName evidence="11">Dr1-associated protein 1</fullName>
    </alternativeName>
    <alternativeName>
        <fullName evidence="12">Negative cofactor 2-alpha</fullName>
    </alternativeName>
</protein>
<sequence>MPVDRESEGHQGHTRAGVIRIAMPSKKKKYNARFPPARIKKIMQSDEDVGKVAQAVPVIISRALELFVESLLKKAEVVTQARNAKTLTPSHLKQCIMSEQRFDFLRDLVSSISDVQGEEDGQDPITPRPTPTIEHPFVFQSQTQGPSTSTSGPSDQQQQPQQQQQQHPTEMPEYMMSLPNQLQQHYIKQDEITTKSEQLYLPMSSPAQPSAMTSGHHHYPLMSSQPAMLNATPNNIPYIPGPSTNHPHHEHPQPPTQSQHFYYSQYDNSNGNVKIEAVSTNDARLYPEHVGEHSGFVQPVCYC</sequence>
<evidence type="ECO:0000256" key="4">
    <source>
        <dbReference type="ARBA" id="ARBA00023015"/>
    </source>
</evidence>
<proteinExistence type="inferred from homology"/>
<keyword evidence="2" id="KW-0678">Repressor</keyword>
<gene>
    <name evidence="15" type="ORF">AFUS01_LOCUS45747</name>
</gene>
<dbReference type="Proteomes" id="UP000708208">
    <property type="component" value="Unassembled WGS sequence"/>
</dbReference>
<keyword evidence="16" id="KW-1185">Reference proteome</keyword>
<keyword evidence="6" id="KW-0804">Transcription</keyword>
<evidence type="ECO:0000256" key="10">
    <source>
        <dbReference type="ARBA" id="ARBA00072760"/>
    </source>
</evidence>
<dbReference type="GO" id="GO:0000122">
    <property type="term" value="P:negative regulation of transcription by RNA polymerase II"/>
    <property type="evidence" value="ECO:0007669"/>
    <property type="project" value="UniProtKB-ARBA"/>
</dbReference>
<dbReference type="AlphaFoldDB" id="A0A8J2MD63"/>
<comment type="similarity">
    <text evidence="8">Belongs to the NC2 alpha/DRAP1 family.</text>
</comment>
<comment type="subcellular location">
    <subcellularLocation>
        <location evidence="1">Nucleus</location>
    </subcellularLocation>
</comment>
<evidence type="ECO:0000256" key="6">
    <source>
        <dbReference type="ARBA" id="ARBA00023163"/>
    </source>
</evidence>
<evidence type="ECO:0000256" key="3">
    <source>
        <dbReference type="ARBA" id="ARBA00022553"/>
    </source>
</evidence>
<keyword evidence="3" id="KW-0597">Phosphoprotein</keyword>
<keyword evidence="4" id="KW-0805">Transcription regulation</keyword>
<dbReference type="EMBL" id="CAJVCH010571060">
    <property type="protein sequence ID" value="CAG7836510.1"/>
    <property type="molecule type" value="Genomic_DNA"/>
</dbReference>
<evidence type="ECO:0000256" key="1">
    <source>
        <dbReference type="ARBA" id="ARBA00004123"/>
    </source>
</evidence>
<keyword evidence="7" id="KW-0539">Nucleus</keyword>
<evidence type="ECO:0000259" key="14">
    <source>
        <dbReference type="Pfam" id="PF00808"/>
    </source>
</evidence>
<dbReference type="CDD" id="cd22906">
    <property type="entry name" value="HFD_DRAP1"/>
    <property type="match status" value="1"/>
</dbReference>
<dbReference type="InterPro" id="IPR003958">
    <property type="entry name" value="CBFA_NFYB_domain"/>
</dbReference>
<dbReference type="GO" id="GO:0016251">
    <property type="term" value="F:RNA polymerase II general transcription initiation factor activity"/>
    <property type="evidence" value="ECO:0007669"/>
    <property type="project" value="TreeGrafter"/>
</dbReference>
<dbReference type="PANTHER" id="PTHR10252:SF5">
    <property type="entry name" value="DR1-ASSOCIATED COREPRESSOR"/>
    <property type="match status" value="1"/>
</dbReference>
<dbReference type="OrthoDB" id="653904at2759"/>
<feature type="compositionally biased region" description="Low complexity" evidence="13">
    <location>
        <begin position="141"/>
        <end position="166"/>
    </location>
</feature>
<dbReference type="FunFam" id="1.10.20.10:FF:000032">
    <property type="entry name" value="dr1-associated corepressor isoform X1"/>
    <property type="match status" value="1"/>
</dbReference>
<evidence type="ECO:0000256" key="12">
    <source>
        <dbReference type="ARBA" id="ARBA00078501"/>
    </source>
</evidence>
<comment type="caution">
    <text evidence="15">The sequence shown here is derived from an EMBL/GenBank/DDBJ whole genome shotgun (WGS) entry which is preliminary data.</text>
</comment>
<evidence type="ECO:0000256" key="9">
    <source>
        <dbReference type="ARBA" id="ARBA00066085"/>
    </source>
</evidence>
<keyword evidence="5" id="KW-0238">DNA-binding</keyword>
<evidence type="ECO:0000256" key="8">
    <source>
        <dbReference type="ARBA" id="ARBA00061393"/>
    </source>
</evidence>
<feature type="region of interest" description="Disordered" evidence="13">
    <location>
        <begin position="115"/>
        <end position="134"/>
    </location>
</feature>
<evidence type="ECO:0000256" key="11">
    <source>
        <dbReference type="ARBA" id="ARBA00077179"/>
    </source>
</evidence>
<reference evidence="15" key="1">
    <citation type="submission" date="2021-06" db="EMBL/GenBank/DDBJ databases">
        <authorList>
            <person name="Hodson N. C."/>
            <person name="Mongue J. A."/>
            <person name="Jaron S. K."/>
        </authorList>
    </citation>
    <scope>NUCLEOTIDE SEQUENCE</scope>
</reference>
<dbReference type="Pfam" id="PF00808">
    <property type="entry name" value="CBFD_NFYB_HMF"/>
    <property type="match status" value="1"/>
</dbReference>
<dbReference type="InterPro" id="IPR050568">
    <property type="entry name" value="Transcr_DNA_Rep_Reg"/>
</dbReference>
<name>A0A8J2MD63_9HEXA</name>
<dbReference type="GO" id="GO:0001046">
    <property type="term" value="F:core promoter sequence-specific DNA binding"/>
    <property type="evidence" value="ECO:0007669"/>
    <property type="project" value="TreeGrafter"/>
</dbReference>
<feature type="region of interest" description="Disordered" evidence="13">
    <location>
        <begin position="141"/>
        <end position="169"/>
    </location>
</feature>
<evidence type="ECO:0000313" key="16">
    <source>
        <dbReference type="Proteomes" id="UP000708208"/>
    </source>
</evidence>
<evidence type="ECO:0000256" key="7">
    <source>
        <dbReference type="ARBA" id="ARBA00023242"/>
    </source>
</evidence>
<dbReference type="PANTHER" id="PTHR10252">
    <property type="entry name" value="HISTONE-LIKE TRANSCRIPTION FACTOR CCAAT-RELATED"/>
    <property type="match status" value="1"/>
</dbReference>
<evidence type="ECO:0000256" key="13">
    <source>
        <dbReference type="SAM" id="MobiDB-lite"/>
    </source>
</evidence>
<evidence type="ECO:0000313" key="15">
    <source>
        <dbReference type="EMBL" id="CAG7836510.1"/>
    </source>
</evidence>
<evidence type="ECO:0000256" key="2">
    <source>
        <dbReference type="ARBA" id="ARBA00022491"/>
    </source>
</evidence>
<feature type="domain" description="Transcription factor CBF/NF-Y/archaeal histone" evidence="14">
    <location>
        <begin position="32"/>
        <end position="96"/>
    </location>
</feature>